<name>A0A934QCB8_9MICO</name>
<dbReference type="AlphaFoldDB" id="A0A934QCB8"/>
<dbReference type="Pfam" id="PF00221">
    <property type="entry name" value="Lyase_aromatic"/>
    <property type="match status" value="1"/>
</dbReference>
<evidence type="ECO:0000313" key="3">
    <source>
        <dbReference type="EMBL" id="MBK0421573.1"/>
    </source>
</evidence>
<dbReference type="Gene3D" id="1.20.200.10">
    <property type="entry name" value="Fumarase/aspartase (Central domain)"/>
    <property type="match status" value="1"/>
</dbReference>
<evidence type="ECO:0000256" key="2">
    <source>
        <dbReference type="SAM" id="MobiDB-lite"/>
    </source>
</evidence>
<dbReference type="InterPro" id="IPR001106">
    <property type="entry name" value="Aromatic_Lyase"/>
</dbReference>
<dbReference type="Gene3D" id="1.10.275.10">
    <property type="entry name" value="Fumarase/aspartase (N-terminal domain)"/>
    <property type="match status" value="1"/>
</dbReference>
<protein>
    <submittedName>
        <fullName evidence="3">Aromatic amino acid lyase</fullName>
    </submittedName>
</protein>
<dbReference type="GO" id="GO:0016841">
    <property type="term" value="F:ammonia-lyase activity"/>
    <property type="evidence" value="ECO:0007669"/>
    <property type="project" value="UniProtKB-ARBA"/>
</dbReference>
<evidence type="ECO:0000256" key="1">
    <source>
        <dbReference type="ARBA" id="ARBA00023239"/>
    </source>
</evidence>
<dbReference type="CDD" id="cd00332">
    <property type="entry name" value="PAL-HAL"/>
    <property type="match status" value="1"/>
</dbReference>
<dbReference type="PANTHER" id="PTHR10362">
    <property type="entry name" value="HISTIDINE AMMONIA-LYASE"/>
    <property type="match status" value="1"/>
</dbReference>
<keyword evidence="4" id="KW-1185">Reference proteome</keyword>
<dbReference type="Proteomes" id="UP000618733">
    <property type="component" value="Unassembled WGS sequence"/>
</dbReference>
<comment type="caution">
    <text evidence="3">The sequence shown here is derived from an EMBL/GenBank/DDBJ whole genome shotgun (WGS) entry which is preliminary data.</text>
</comment>
<evidence type="ECO:0000313" key="4">
    <source>
        <dbReference type="Proteomes" id="UP000618733"/>
    </source>
</evidence>
<feature type="region of interest" description="Disordered" evidence="2">
    <location>
        <begin position="512"/>
        <end position="537"/>
    </location>
</feature>
<keyword evidence="1 3" id="KW-0456">Lyase</keyword>
<dbReference type="EMBL" id="JAEHOI010000005">
    <property type="protein sequence ID" value="MBK0421573.1"/>
    <property type="molecule type" value="Genomic_DNA"/>
</dbReference>
<proteinExistence type="predicted"/>
<accession>A0A934QCB8</accession>
<dbReference type="SUPFAM" id="SSF48557">
    <property type="entry name" value="L-aspartase-like"/>
    <property type="match status" value="1"/>
</dbReference>
<organism evidence="3 4">
    <name type="scientific">Leucobacter edaphi</name>
    <dbReference type="NCBI Taxonomy" id="2796472"/>
    <lineage>
        <taxon>Bacteria</taxon>
        <taxon>Bacillati</taxon>
        <taxon>Actinomycetota</taxon>
        <taxon>Actinomycetes</taxon>
        <taxon>Micrococcales</taxon>
        <taxon>Microbacteriaceae</taxon>
        <taxon>Leucobacter</taxon>
    </lineage>
</organism>
<sequence length="537" mass="55838">MLTQEYTLHLGATRVTPDEVARVSRGEAPVRLDETAHRRIDAARAVVAGLIARGTPAYGVTRGLGPLQDQPIPPELQRDFQTFVFASHHAGCGENLSRAEARSVMIARLAVMAQGNSGGSRELITGLAELVSRGVTPAIPVAGSVGSADLAPLAAVGTVLVGRGRALGRDGTPIPGDEALRAAGIEPVSLQAKDGHALVVANAGAVGIGCLALVDLERLARIADLAAVHSVEALSCNTDVFDDAALSARPHPGQVRSGARLRRLLAGGALSSGEVRPARLQDPLSFRTIPQVHGVILEQAAHLREVLDIELNSMPENPFIDESSGTLIANGNFSALRLALSLDQCRIALAHLGLLAERRIAVLIGRLRADRPLSEQLVAFASGSAPVVPPILANVAASISARLQHLAAPFSILPSIVGDGIEDHNSQAYSAALALRDAIELAEQLFTIEALAASGVSASEPETHARRRGPGLAPFAALASRILESYEPTGGTQAQLTAMRCALHKNSRCKAKSAGPVGLGADTVSPPAHTDPERVLT</sequence>
<dbReference type="InterPro" id="IPR008948">
    <property type="entry name" value="L-Aspartase-like"/>
</dbReference>
<dbReference type="InterPro" id="IPR024083">
    <property type="entry name" value="Fumarase/histidase_N"/>
</dbReference>
<gene>
    <name evidence="3" type="ORF">JD292_05755</name>
</gene>
<dbReference type="RefSeq" id="WP_200131787.1">
    <property type="nucleotide sequence ID" value="NZ_JAEHOI010000005.1"/>
</dbReference>
<reference evidence="3" key="1">
    <citation type="submission" date="2020-12" db="EMBL/GenBank/DDBJ databases">
        <title>Leucobacter sp. CAS2, isolated from Chromium sludge.</title>
        <authorList>
            <person name="Xu Z."/>
        </authorList>
    </citation>
    <scope>NUCLEOTIDE SEQUENCE</scope>
    <source>
        <strain evidence="3">CSA2</strain>
    </source>
</reference>